<feature type="non-terminal residue" evidence="2">
    <location>
        <position position="60"/>
    </location>
</feature>
<keyword evidence="3" id="KW-1185">Reference proteome</keyword>
<feature type="compositionally biased region" description="Basic and acidic residues" evidence="1">
    <location>
        <begin position="41"/>
        <end position="51"/>
    </location>
</feature>
<evidence type="ECO:0000256" key="1">
    <source>
        <dbReference type="SAM" id="MobiDB-lite"/>
    </source>
</evidence>
<protein>
    <submittedName>
        <fullName evidence="2">Uncharacterized protein</fullName>
    </submittedName>
</protein>
<feature type="non-terminal residue" evidence="2">
    <location>
        <position position="1"/>
    </location>
</feature>
<organism evidence="2 3">
    <name type="scientific">Hevea brasiliensis</name>
    <name type="common">Para rubber tree</name>
    <name type="synonym">Siphonia brasiliensis</name>
    <dbReference type="NCBI Taxonomy" id="3981"/>
    <lineage>
        <taxon>Eukaryota</taxon>
        <taxon>Viridiplantae</taxon>
        <taxon>Streptophyta</taxon>
        <taxon>Embryophyta</taxon>
        <taxon>Tracheophyta</taxon>
        <taxon>Spermatophyta</taxon>
        <taxon>Magnoliopsida</taxon>
        <taxon>eudicotyledons</taxon>
        <taxon>Gunneridae</taxon>
        <taxon>Pentapetalae</taxon>
        <taxon>rosids</taxon>
        <taxon>fabids</taxon>
        <taxon>Malpighiales</taxon>
        <taxon>Euphorbiaceae</taxon>
        <taxon>Crotonoideae</taxon>
        <taxon>Micrandreae</taxon>
        <taxon>Hevea</taxon>
    </lineage>
</organism>
<reference evidence="2" key="1">
    <citation type="journal article" date="2023" name="Plant Biotechnol. J.">
        <title>Chromosome-level wild Hevea brasiliensis genome provides new tools for genomic-assisted breeding and valuable loci to elevate rubber yield.</title>
        <authorList>
            <person name="Cheng H."/>
            <person name="Song X."/>
            <person name="Hu Y."/>
            <person name="Wu T."/>
            <person name="Yang Q."/>
            <person name="An Z."/>
            <person name="Feng S."/>
            <person name="Deng Z."/>
            <person name="Wu W."/>
            <person name="Zeng X."/>
            <person name="Tu M."/>
            <person name="Wang X."/>
            <person name="Huang H."/>
        </authorList>
    </citation>
    <scope>NUCLEOTIDE SEQUENCE</scope>
    <source>
        <strain evidence="2">MT/VB/25A 57/8</strain>
    </source>
</reference>
<dbReference type="EMBL" id="JARPOI010000016">
    <property type="protein sequence ID" value="KAJ9145733.1"/>
    <property type="molecule type" value="Genomic_DNA"/>
</dbReference>
<accession>A0ABQ9KMV8</accession>
<gene>
    <name evidence="2" type="ORF">P3X46_028079</name>
</gene>
<dbReference type="Proteomes" id="UP001174677">
    <property type="component" value="Chromosome 16"/>
</dbReference>
<evidence type="ECO:0000313" key="3">
    <source>
        <dbReference type="Proteomes" id="UP001174677"/>
    </source>
</evidence>
<name>A0ABQ9KMV8_HEVBR</name>
<feature type="region of interest" description="Disordered" evidence="1">
    <location>
        <begin position="41"/>
        <end position="60"/>
    </location>
</feature>
<comment type="caution">
    <text evidence="2">The sequence shown here is derived from an EMBL/GenBank/DDBJ whole genome shotgun (WGS) entry which is preliminary data.</text>
</comment>
<sequence>IGQLASSVSKLEAQASGKLPSQIVMKPKGNASAILLRSGKEVDNQTPHDKNYPLSVRIQV</sequence>
<proteinExistence type="predicted"/>
<evidence type="ECO:0000313" key="2">
    <source>
        <dbReference type="EMBL" id="KAJ9145733.1"/>
    </source>
</evidence>